<dbReference type="AlphaFoldDB" id="A0A3N1D139"/>
<keyword evidence="1" id="KW-1133">Transmembrane helix</keyword>
<gene>
    <name evidence="2" type="ORF">EDD29_4368</name>
</gene>
<feature type="transmembrane region" description="Helical" evidence="1">
    <location>
        <begin position="190"/>
        <end position="210"/>
    </location>
</feature>
<evidence type="ECO:0008006" key="4">
    <source>
        <dbReference type="Google" id="ProtNLM"/>
    </source>
</evidence>
<dbReference type="RefSeq" id="WP_123666154.1">
    <property type="nucleotide sequence ID" value="NZ_RJKE01000001.1"/>
</dbReference>
<keyword evidence="1" id="KW-0812">Transmembrane</keyword>
<feature type="transmembrane region" description="Helical" evidence="1">
    <location>
        <begin position="306"/>
        <end position="325"/>
    </location>
</feature>
<dbReference type="EMBL" id="RJKE01000001">
    <property type="protein sequence ID" value="ROO86788.1"/>
    <property type="molecule type" value="Genomic_DNA"/>
</dbReference>
<keyword evidence="3" id="KW-1185">Reference proteome</keyword>
<name>A0A3N1D139_9ACTN</name>
<evidence type="ECO:0000313" key="3">
    <source>
        <dbReference type="Proteomes" id="UP000272400"/>
    </source>
</evidence>
<protein>
    <recommendedName>
        <fullName evidence="4">ABC transporter permease</fullName>
    </recommendedName>
</protein>
<feature type="transmembrane region" description="Helical" evidence="1">
    <location>
        <begin position="216"/>
        <end position="233"/>
    </location>
</feature>
<reference evidence="2 3" key="1">
    <citation type="submission" date="2018-11" db="EMBL/GenBank/DDBJ databases">
        <title>Sequencing the genomes of 1000 actinobacteria strains.</title>
        <authorList>
            <person name="Klenk H.-P."/>
        </authorList>
    </citation>
    <scope>NUCLEOTIDE SEQUENCE [LARGE SCALE GENOMIC DNA]</scope>
    <source>
        <strain evidence="2 3">DSM 44254</strain>
    </source>
</reference>
<proteinExistence type="predicted"/>
<comment type="caution">
    <text evidence="2">The sequence shown here is derived from an EMBL/GenBank/DDBJ whole genome shotgun (WGS) entry which is preliminary data.</text>
</comment>
<sequence>MASHARTPAPDAPTPWSRAAAVVALLTAAVSLVLTAFAWPAATSSLHDLPIGVAGTGPSAERVITALEEGQPGAFSITRLTDTRAARDAVQNRDVYGAIDLTTLRPEVIIGTAGSPMAAQTLQTLAQNLTQAKGTATPATVTVHDLAPLSADDPRGAGLAAAGLPLVMGGMLGAVLLGRMVEGTGRQVTAMLAYAVTGGLALTAILQFGFGSLGGAYLANSGVVALAISAIALTLMGLQALLGGAGLGLGAALMMLIGNPLSGTSSAPEMLPGWTGELGRLLPPGAAGTLLRSTAFYDGGGATGPLIVMLTWLAIGAALLSAAVLKPLLRSRRRLEEIELLA</sequence>
<dbReference type="OrthoDB" id="3217869at2"/>
<evidence type="ECO:0000256" key="1">
    <source>
        <dbReference type="SAM" id="Phobius"/>
    </source>
</evidence>
<dbReference type="Proteomes" id="UP000272400">
    <property type="component" value="Unassembled WGS sequence"/>
</dbReference>
<feature type="transmembrane region" description="Helical" evidence="1">
    <location>
        <begin position="157"/>
        <end position="178"/>
    </location>
</feature>
<evidence type="ECO:0000313" key="2">
    <source>
        <dbReference type="EMBL" id="ROO86788.1"/>
    </source>
</evidence>
<accession>A0A3N1D139</accession>
<keyword evidence="1" id="KW-0472">Membrane</keyword>
<organism evidence="2 3">
    <name type="scientific">Actinocorallia herbida</name>
    <dbReference type="NCBI Taxonomy" id="58109"/>
    <lineage>
        <taxon>Bacteria</taxon>
        <taxon>Bacillati</taxon>
        <taxon>Actinomycetota</taxon>
        <taxon>Actinomycetes</taxon>
        <taxon>Streptosporangiales</taxon>
        <taxon>Thermomonosporaceae</taxon>
        <taxon>Actinocorallia</taxon>
    </lineage>
</organism>
<feature type="transmembrane region" description="Helical" evidence="1">
    <location>
        <begin position="240"/>
        <end position="261"/>
    </location>
</feature>